<keyword evidence="1" id="KW-0472">Membrane</keyword>
<protein>
    <submittedName>
        <fullName evidence="2">Uncharacterized protein</fullName>
    </submittedName>
</protein>
<name>A0A382QHE4_9ZZZZ</name>
<feature type="transmembrane region" description="Helical" evidence="1">
    <location>
        <begin position="19"/>
        <end position="37"/>
    </location>
</feature>
<dbReference type="AlphaFoldDB" id="A0A382QHE4"/>
<dbReference type="PROSITE" id="PS50005">
    <property type="entry name" value="TPR"/>
    <property type="match status" value="1"/>
</dbReference>
<dbReference type="SMART" id="SM00028">
    <property type="entry name" value="TPR"/>
    <property type="match status" value="2"/>
</dbReference>
<evidence type="ECO:0000313" key="2">
    <source>
        <dbReference type="EMBL" id="SVC84973.1"/>
    </source>
</evidence>
<dbReference type="InterPro" id="IPR011990">
    <property type="entry name" value="TPR-like_helical_dom_sf"/>
</dbReference>
<organism evidence="2">
    <name type="scientific">marine metagenome</name>
    <dbReference type="NCBI Taxonomy" id="408172"/>
    <lineage>
        <taxon>unclassified sequences</taxon>
        <taxon>metagenomes</taxon>
        <taxon>ecological metagenomes</taxon>
    </lineage>
</organism>
<accession>A0A382QHE4</accession>
<dbReference type="SUPFAM" id="SSF48452">
    <property type="entry name" value="TPR-like"/>
    <property type="match status" value="1"/>
</dbReference>
<dbReference type="InterPro" id="IPR019734">
    <property type="entry name" value="TPR_rpt"/>
</dbReference>
<reference evidence="2" key="1">
    <citation type="submission" date="2018-05" db="EMBL/GenBank/DDBJ databases">
        <authorList>
            <person name="Lanie J.A."/>
            <person name="Ng W.-L."/>
            <person name="Kazmierczak K.M."/>
            <person name="Andrzejewski T.M."/>
            <person name="Davidsen T.M."/>
            <person name="Wayne K.J."/>
            <person name="Tettelin H."/>
            <person name="Glass J.I."/>
            <person name="Rusch D."/>
            <person name="Podicherti R."/>
            <person name="Tsui H.-C.T."/>
            <person name="Winkler M.E."/>
        </authorList>
    </citation>
    <scope>NUCLEOTIDE SEQUENCE</scope>
</reference>
<keyword evidence="1" id="KW-1133">Transmembrane helix</keyword>
<feature type="non-terminal residue" evidence="2">
    <location>
        <position position="1"/>
    </location>
</feature>
<dbReference type="Pfam" id="PF13432">
    <property type="entry name" value="TPR_16"/>
    <property type="match status" value="1"/>
</dbReference>
<dbReference type="Gene3D" id="1.25.40.10">
    <property type="entry name" value="Tetratricopeptide repeat domain"/>
    <property type="match status" value="1"/>
</dbReference>
<proteinExistence type="predicted"/>
<gene>
    <name evidence="2" type="ORF">METZ01_LOCUS337827</name>
</gene>
<dbReference type="EMBL" id="UINC01114574">
    <property type="protein sequence ID" value="SVC84973.1"/>
    <property type="molecule type" value="Genomic_DNA"/>
</dbReference>
<evidence type="ECO:0000256" key="1">
    <source>
        <dbReference type="SAM" id="Phobius"/>
    </source>
</evidence>
<sequence>VVINGRYPYRPHQRHSNRWVRWLCLFIILCANLLVPIRADTEVSAVADLLKAGEYLAALTLLEDLKPLRPCDPDLLFLEARVYETAGETDRAIALYEIVIKLFPDFPEPYNNLAALYATRGKLQRAEALLLRGLATHTTYRQLQRNLSRVYVARAAQAYRKALSIETPSGSTDRTSSALQLLDSDTLVQHKTKVPIPSASECQQPGNNQ</sequence>
<keyword evidence="1" id="KW-0812">Transmembrane</keyword>